<evidence type="ECO:0000313" key="4">
    <source>
        <dbReference type="EMBL" id="HGI87175.1"/>
    </source>
</evidence>
<feature type="domain" description="KaiC-like" evidence="3">
    <location>
        <begin position="8"/>
        <end position="231"/>
    </location>
</feature>
<evidence type="ECO:0000256" key="2">
    <source>
        <dbReference type="ARBA" id="ARBA00022840"/>
    </source>
</evidence>
<gene>
    <name evidence="4" type="ORF">ENV14_02075</name>
</gene>
<keyword evidence="4" id="KW-0969">Cilium</keyword>
<dbReference type="InterPro" id="IPR027417">
    <property type="entry name" value="P-loop_NTPase"/>
</dbReference>
<keyword evidence="1" id="KW-0547">Nucleotide-binding</keyword>
<dbReference type="Gene3D" id="3.40.50.300">
    <property type="entry name" value="P-loop containing nucleotide triphosphate hydrolases"/>
    <property type="match status" value="1"/>
</dbReference>
<dbReference type="PANTHER" id="PTHR43637:SF3">
    <property type="entry name" value="FLAGELLA-RELATED PROTEIN H-RELATED"/>
    <property type="match status" value="1"/>
</dbReference>
<name>A0A7C4BBT2_9CREN</name>
<dbReference type="GO" id="GO:0005524">
    <property type="term" value="F:ATP binding"/>
    <property type="evidence" value="ECO:0007669"/>
    <property type="project" value="UniProtKB-KW"/>
</dbReference>
<accession>A0A7C4BBT2</accession>
<sequence>MSERRLLISTGSEELDSRLGGGIPIPLLLLVEGEHGTGKSVLIQQITYGALKSGFKVYYITTESTVRELLVQAKRVSFDMTSYFLKGLLKVFPVHMEGATWAKHTAKLLLRVVGEFMKKTLDDWDVFIVDSFSVLAVYANTSTVLDFLTVAKNIVSQDKVVILAVHPGALDDEVMIRARSVCDGYIRLRAFEIGGMLIKAMEVVKLRGALGPVDSVIAFDVDPAFGIKVLPLSLAKA</sequence>
<dbReference type="InterPro" id="IPR014774">
    <property type="entry name" value="KaiC-like_dom"/>
</dbReference>
<evidence type="ECO:0000259" key="3">
    <source>
        <dbReference type="Pfam" id="PF06745"/>
    </source>
</evidence>
<proteinExistence type="predicted"/>
<dbReference type="Pfam" id="PF06745">
    <property type="entry name" value="ATPase"/>
    <property type="match status" value="1"/>
</dbReference>
<comment type="caution">
    <text evidence="4">The sequence shown here is derived from an EMBL/GenBank/DDBJ whole genome shotgun (WGS) entry which is preliminary data.</text>
</comment>
<dbReference type="PRINTS" id="PR01874">
    <property type="entry name" value="DNAREPAIRADA"/>
</dbReference>
<keyword evidence="2" id="KW-0067">ATP-binding</keyword>
<keyword evidence="4" id="KW-0966">Cell projection</keyword>
<dbReference type="AlphaFoldDB" id="A0A7C4BBT2"/>
<dbReference type="PANTHER" id="PTHR43637">
    <property type="entry name" value="UPF0273 PROTEIN TM_0370"/>
    <property type="match status" value="1"/>
</dbReference>
<reference evidence="4" key="1">
    <citation type="journal article" date="2020" name="mSystems">
        <title>Genome- and Community-Level Interaction Insights into Carbon Utilization and Element Cycling Functions of Hydrothermarchaeota in Hydrothermal Sediment.</title>
        <authorList>
            <person name="Zhou Z."/>
            <person name="Liu Y."/>
            <person name="Xu W."/>
            <person name="Pan J."/>
            <person name="Luo Z.H."/>
            <person name="Li M."/>
        </authorList>
    </citation>
    <scope>NUCLEOTIDE SEQUENCE [LARGE SCALE GENOMIC DNA]</scope>
    <source>
        <strain evidence="4">SpSt-732</strain>
    </source>
</reference>
<dbReference type="SUPFAM" id="SSF52540">
    <property type="entry name" value="P-loop containing nucleoside triphosphate hydrolases"/>
    <property type="match status" value="1"/>
</dbReference>
<protein>
    <submittedName>
        <fullName evidence="4">Flagellar accessory protein FlaH</fullName>
    </submittedName>
</protein>
<evidence type="ECO:0000256" key="1">
    <source>
        <dbReference type="ARBA" id="ARBA00022741"/>
    </source>
</evidence>
<keyword evidence="4" id="KW-0282">Flagellum</keyword>
<dbReference type="EMBL" id="DTFF01000017">
    <property type="protein sequence ID" value="HGI87175.1"/>
    <property type="molecule type" value="Genomic_DNA"/>
</dbReference>
<organism evidence="4">
    <name type="scientific">Ignisphaera aggregans</name>
    <dbReference type="NCBI Taxonomy" id="334771"/>
    <lineage>
        <taxon>Archaea</taxon>
        <taxon>Thermoproteota</taxon>
        <taxon>Thermoprotei</taxon>
        <taxon>Desulfurococcales</taxon>
        <taxon>Desulfurococcaceae</taxon>
        <taxon>Ignisphaera</taxon>
    </lineage>
</organism>
<dbReference type="NCBIfam" id="NF004723">
    <property type="entry name" value="PRK06067.1"/>
    <property type="match status" value="1"/>
</dbReference>